<proteinExistence type="predicted"/>
<keyword evidence="2" id="KW-1185">Reference proteome</keyword>
<protein>
    <submittedName>
        <fullName evidence="1">Paeninodin family lasso peptide</fullName>
    </submittedName>
</protein>
<dbReference type="AlphaFoldDB" id="A0AA96LL92"/>
<dbReference type="InterPro" id="IPR049825">
    <property type="entry name" value="Lasso_PadeA-like"/>
</dbReference>
<dbReference type="RefSeq" id="WP_314798655.1">
    <property type="nucleotide sequence ID" value="NZ_CP130319.1"/>
</dbReference>
<evidence type="ECO:0000313" key="1">
    <source>
        <dbReference type="EMBL" id="WNR43815.1"/>
    </source>
</evidence>
<gene>
    <name evidence="1" type="ORF">MJB10_22360</name>
</gene>
<dbReference type="Proteomes" id="UP001304650">
    <property type="component" value="Chromosome"/>
</dbReference>
<sequence>MQKVWSKPELETLDLSMTMAGPGLQFLDQFVSDPDEFGELHHS</sequence>
<organism evidence="1 2">
    <name type="scientific">Paenibacillus roseopurpureus</name>
    <dbReference type="NCBI Taxonomy" id="2918901"/>
    <lineage>
        <taxon>Bacteria</taxon>
        <taxon>Bacillati</taxon>
        <taxon>Bacillota</taxon>
        <taxon>Bacilli</taxon>
        <taxon>Bacillales</taxon>
        <taxon>Paenibacillaceae</taxon>
        <taxon>Paenibacillus</taxon>
    </lineage>
</organism>
<dbReference type="EMBL" id="CP130319">
    <property type="protein sequence ID" value="WNR43815.1"/>
    <property type="molecule type" value="Genomic_DNA"/>
</dbReference>
<name>A0AA96LL92_9BACL</name>
<accession>A0AA96LL92</accession>
<reference evidence="1" key="1">
    <citation type="submission" date="2022-02" db="EMBL/GenBank/DDBJ databases">
        <title>Paenibacillus sp. MBLB1832 Whole Genome Shotgun Sequencing.</title>
        <authorList>
            <person name="Hwang C.Y."/>
            <person name="Cho E.-S."/>
            <person name="Seo M.-J."/>
        </authorList>
    </citation>
    <scope>NUCLEOTIDE SEQUENCE</scope>
    <source>
        <strain evidence="1">MBLB1832</strain>
    </source>
</reference>
<evidence type="ECO:0000313" key="2">
    <source>
        <dbReference type="Proteomes" id="UP001304650"/>
    </source>
</evidence>
<dbReference type="NCBIfam" id="NF033524">
    <property type="entry name" value="lasso_PadeA_fam"/>
    <property type="match status" value="1"/>
</dbReference>
<dbReference type="KEGG" id="proo:MJB10_22360"/>